<evidence type="ECO:0000259" key="2">
    <source>
        <dbReference type="SMART" id="SM00754"/>
    </source>
</evidence>
<keyword evidence="4" id="KW-1185">Reference proteome</keyword>
<keyword evidence="1" id="KW-0732">Signal</keyword>
<name>A0ABW2MYU6_9ACTN</name>
<accession>A0ABW2MYU6</accession>
<gene>
    <name evidence="3" type="ORF">ACFQO6_00560</name>
</gene>
<comment type="caution">
    <text evidence="3">The sequence shown here is derived from an EMBL/GenBank/DDBJ whole genome shotgun (WGS) entry which is preliminary data.</text>
</comment>
<organism evidence="3 4">
    <name type="scientific">Nocardioides astragali</name>
    <dbReference type="NCBI Taxonomy" id="1776736"/>
    <lineage>
        <taxon>Bacteria</taxon>
        <taxon>Bacillati</taxon>
        <taxon>Actinomycetota</taxon>
        <taxon>Actinomycetes</taxon>
        <taxon>Propionibacteriales</taxon>
        <taxon>Nocardioidaceae</taxon>
        <taxon>Nocardioides</taxon>
    </lineage>
</organism>
<dbReference type="SMART" id="SM00754">
    <property type="entry name" value="CHRD"/>
    <property type="match status" value="1"/>
</dbReference>
<feature type="chain" id="PRO_5045418352" evidence="1">
    <location>
        <begin position="26"/>
        <end position="139"/>
    </location>
</feature>
<evidence type="ECO:0000256" key="1">
    <source>
        <dbReference type="SAM" id="SignalP"/>
    </source>
</evidence>
<evidence type="ECO:0000313" key="3">
    <source>
        <dbReference type="EMBL" id="MFC7358742.1"/>
    </source>
</evidence>
<dbReference type="RefSeq" id="WP_255890486.1">
    <property type="nucleotide sequence ID" value="NZ_JAFMZM010000003.1"/>
</dbReference>
<sequence>MTLATRAAAAVGAALLLLPATTASAVPATSRATVLQAHLVPSGDADGSGKATVRLRPAVRRVCATISWSGIQKPSAAHIHRRSDDQVVVDLTGSVTGGARCVRAPRALIRAIAARPGRYYLNVHNATYPAGAVEGTLHP</sequence>
<dbReference type="Pfam" id="PF07452">
    <property type="entry name" value="CHRD"/>
    <property type="match status" value="1"/>
</dbReference>
<protein>
    <submittedName>
        <fullName evidence="3">CHRD domain-containing protein</fullName>
    </submittedName>
</protein>
<reference evidence="4" key="1">
    <citation type="journal article" date="2019" name="Int. J. Syst. Evol. Microbiol.">
        <title>The Global Catalogue of Microorganisms (GCM) 10K type strain sequencing project: providing services to taxonomists for standard genome sequencing and annotation.</title>
        <authorList>
            <consortium name="The Broad Institute Genomics Platform"/>
            <consortium name="The Broad Institute Genome Sequencing Center for Infectious Disease"/>
            <person name="Wu L."/>
            <person name="Ma J."/>
        </authorList>
    </citation>
    <scope>NUCLEOTIDE SEQUENCE [LARGE SCALE GENOMIC DNA]</scope>
    <source>
        <strain evidence="4">FCH27</strain>
    </source>
</reference>
<dbReference type="EMBL" id="JBHTCH010000001">
    <property type="protein sequence ID" value="MFC7358742.1"/>
    <property type="molecule type" value="Genomic_DNA"/>
</dbReference>
<evidence type="ECO:0000313" key="4">
    <source>
        <dbReference type="Proteomes" id="UP001596524"/>
    </source>
</evidence>
<dbReference type="InterPro" id="IPR010895">
    <property type="entry name" value="CHRD"/>
</dbReference>
<proteinExistence type="predicted"/>
<feature type="domain" description="CHRD" evidence="2">
    <location>
        <begin position="33"/>
        <end position="139"/>
    </location>
</feature>
<dbReference type="Proteomes" id="UP001596524">
    <property type="component" value="Unassembled WGS sequence"/>
</dbReference>
<feature type="signal peptide" evidence="1">
    <location>
        <begin position="1"/>
        <end position="25"/>
    </location>
</feature>